<dbReference type="InterPro" id="IPR002931">
    <property type="entry name" value="Transglutaminase-like"/>
</dbReference>
<dbReference type="InterPro" id="IPR038765">
    <property type="entry name" value="Papain-like_cys_pep_sf"/>
</dbReference>
<proteinExistence type="predicted"/>
<dbReference type="SUPFAM" id="SSF54001">
    <property type="entry name" value="Cysteine proteinases"/>
    <property type="match status" value="1"/>
</dbReference>
<name>A0A934RWF0_9BACT</name>
<comment type="caution">
    <text evidence="2">The sequence shown here is derived from an EMBL/GenBank/DDBJ whole genome shotgun (WGS) entry which is preliminary data.</text>
</comment>
<dbReference type="EMBL" id="JAENIO010000078">
    <property type="protein sequence ID" value="MBK1835671.1"/>
    <property type="molecule type" value="Genomic_DNA"/>
</dbReference>
<evidence type="ECO:0000313" key="2">
    <source>
        <dbReference type="EMBL" id="MBK1835671.1"/>
    </source>
</evidence>
<dbReference type="Gene3D" id="3.10.620.30">
    <property type="match status" value="1"/>
</dbReference>
<organism evidence="2 3">
    <name type="scientific">Roseibacillus ishigakijimensis</name>
    <dbReference type="NCBI Taxonomy" id="454146"/>
    <lineage>
        <taxon>Bacteria</taxon>
        <taxon>Pseudomonadati</taxon>
        <taxon>Verrucomicrobiota</taxon>
        <taxon>Verrucomicrobiia</taxon>
        <taxon>Verrucomicrobiales</taxon>
        <taxon>Verrucomicrobiaceae</taxon>
        <taxon>Roseibacillus</taxon>
    </lineage>
</organism>
<keyword evidence="3" id="KW-1185">Reference proteome</keyword>
<evidence type="ECO:0000259" key="1">
    <source>
        <dbReference type="Pfam" id="PF01841"/>
    </source>
</evidence>
<dbReference type="AlphaFoldDB" id="A0A934RWF0"/>
<dbReference type="Pfam" id="PF01841">
    <property type="entry name" value="Transglut_core"/>
    <property type="match status" value="1"/>
</dbReference>
<reference evidence="2" key="1">
    <citation type="submission" date="2021-01" db="EMBL/GenBank/DDBJ databases">
        <title>Modified the classification status of verrucomicrobia.</title>
        <authorList>
            <person name="Feng X."/>
        </authorList>
    </citation>
    <scope>NUCLEOTIDE SEQUENCE</scope>
    <source>
        <strain evidence="2">KCTC 12986</strain>
    </source>
</reference>
<dbReference type="Proteomes" id="UP000604083">
    <property type="component" value="Unassembled WGS sequence"/>
</dbReference>
<evidence type="ECO:0000313" key="3">
    <source>
        <dbReference type="Proteomes" id="UP000604083"/>
    </source>
</evidence>
<feature type="domain" description="Transglutaminase-like" evidence="1">
    <location>
        <begin position="138"/>
        <end position="237"/>
    </location>
</feature>
<sequence>MDGIFLSRVRFLTATGVSLLLSAMCWGSYYDGSAENEREHVYGYLDQIESEEEELFTQIEGDHAVYVARRMGYIDRDALDAASFCEHILTAQRVRGRFYREKPLDEAQFKRYLLPLRIKHEYTRKNWLPSLSKKFVPLTEQAKSADEAAEAIFTWVKKNLSLKPQKEFYLMTTAGDLDVFRVLEEKSVHEIDLTIFTVSALRSVGVMARIVWAPILRGERGGKLWLEYWSEEGEWVPWMPSIGKVKQSQEDLLGILEGKAGLIFVHQDSPKNVTDSYLPVCKVSFLFDDERIRSQVFLLGSQGLIAVSGHQTRGIARGKSVTIARGGEIYLAVSKEDVAYFLTKVVLKPDEAHLEVSLENGKPVIRRESDNEKLKR</sequence>
<accession>A0A934RWF0</accession>
<protein>
    <submittedName>
        <fullName evidence="2">Transglutaminase domain-containing protein</fullName>
    </submittedName>
</protein>
<gene>
    <name evidence="2" type="ORF">JIN78_16525</name>
</gene>